<feature type="domain" description="SAC3/GANP/THP3 conserved" evidence="2">
    <location>
        <begin position="160"/>
        <end position="410"/>
    </location>
</feature>
<dbReference type="InterPro" id="IPR045107">
    <property type="entry name" value="SAC3/GANP/THP3"/>
</dbReference>
<feature type="compositionally biased region" description="Basic and acidic residues" evidence="1">
    <location>
        <begin position="44"/>
        <end position="53"/>
    </location>
</feature>
<feature type="compositionally biased region" description="Polar residues" evidence="1">
    <location>
        <begin position="527"/>
        <end position="541"/>
    </location>
</feature>
<organism evidence="3 4">
    <name type="scientific">Ceriporiopsis subvermispora (strain B)</name>
    <name type="common">White-rot fungus</name>
    <name type="synonym">Gelatoporia subvermispora</name>
    <dbReference type="NCBI Taxonomy" id="914234"/>
    <lineage>
        <taxon>Eukaryota</taxon>
        <taxon>Fungi</taxon>
        <taxon>Dikarya</taxon>
        <taxon>Basidiomycota</taxon>
        <taxon>Agaricomycotina</taxon>
        <taxon>Agaricomycetes</taxon>
        <taxon>Polyporales</taxon>
        <taxon>Gelatoporiaceae</taxon>
        <taxon>Gelatoporia</taxon>
    </lineage>
</organism>
<feature type="region of interest" description="Disordered" evidence="1">
    <location>
        <begin position="1"/>
        <end position="73"/>
    </location>
</feature>
<feature type="region of interest" description="Disordered" evidence="1">
    <location>
        <begin position="85"/>
        <end position="114"/>
    </location>
</feature>
<evidence type="ECO:0000256" key="1">
    <source>
        <dbReference type="SAM" id="MobiDB-lite"/>
    </source>
</evidence>
<dbReference type="Gene3D" id="1.25.40.990">
    <property type="match status" value="1"/>
</dbReference>
<dbReference type="PANTHER" id="PTHR12436:SF3">
    <property type="entry name" value="GERMINAL-CENTER ASSOCIATED NUCLEAR PROTEIN"/>
    <property type="match status" value="1"/>
</dbReference>
<dbReference type="GO" id="GO:0005737">
    <property type="term" value="C:cytoplasm"/>
    <property type="evidence" value="ECO:0007669"/>
    <property type="project" value="TreeGrafter"/>
</dbReference>
<feature type="compositionally biased region" description="Pro residues" evidence="1">
    <location>
        <begin position="701"/>
        <end position="714"/>
    </location>
</feature>
<dbReference type="OrthoDB" id="264795at2759"/>
<feature type="region of interest" description="Disordered" evidence="1">
    <location>
        <begin position="936"/>
        <end position="992"/>
    </location>
</feature>
<feature type="compositionally biased region" description="Polar residues" evidence="1">
    <location>
        <begin position="441"/>
        <end position="450"/>
    </location>
</feature>
<feature type="compositionally biased region" description="Low complexity" evidence="1">
    <location>
        <begin position="635"/>
        <end position="671"/>
    </location>
</feature>
<accession>M2RCD5</accession>
<feature type="compositionally biased region" description="Basic and acidic residues" evidence="1">
    <location>
        <begin position="100"/>
        <end position="114"/>
    </location>
</feature>
<reference evidence="3 4" key="1">
    <citation type="journal article" date="2012" name="Proc. Natl. Acad. Sci. U.S.A.">
        <title>Comparative genomics of Ceriporiopsis subvermispora and Phanerochaete chrysosporium provide insight into selective ligninolysis.</title>
        <authorList>
            <person name="Fernandez-Fueyo E."/>
            <person name="Ruiz-Duenas F.J."/>
            <person name="Ferreira P."/>
            <person name="Floudas D."/>
            <person name="Hibbett D.S."/>
            <person name="Canessa P."/>
            <person name="Larrondo L.F."/>
            <person name="James T.Y."/>
            <person name="Seelenfreund D."/>
            <person name="Lobos S."/>
            <person name="Polanco R."/>
            <person name="Tello M."/>
            <person name="Honda Y."/>
            <person name="Watanabe T."/>
            <person name="Watanabe T."/>
            <person name="Ryu J.S."/>
            <person name="Kubicek C.P."/>
            <person name="Schmoll M."/>
            <person name="Gaskell J."/>
            <person name="Hammel K.E."/>
            <person name="St John F.J."/>
            <person name="Vanden Wymelenberg A."/>
            <person name="Sabat G."/>
            <person name="Splinter BonDurant S."/>
            <person name="Syed K."/>
            <person name="Yadav J.S."/>
            <person name="Doddapaneni H."/>
            <person name="Subramanian V."/>
            <person name="Lavin J.L."/>
            <person name="Oguiza J.A."/>
            <person name="Perez G."/>
            <person name="Pisabarro A.G."/>
            <person name="Ramirez L."/>
            <person name="Santoyo F."/>
            <person name="Master E."/>
            <person name="Coutinho P.M."/>
            <person name="Henrissat B."/>
            <person name="Lombard V."/>
            <person name="Magnuson J.K."/>
            <person name="Kuees U."/>
            <person name="Hori C."/>
            <person name="Igarashi K."/>
            <person name="Samejima M."/>
            <person name="Held B.W."/>
            <person name="Barry K.W."/>
            <person name="LaButti K.M."/>
            <person name="Lapidus A."/>
            <person name="Lindquist E.A."/>
            <person name="Lucas S.M."/>
            <person name="Riley R."/>
            <person name="Salamov A.A."/>
            <person name="Hoffmeister D."/>
            <person name="Schwenk D."/>
            <person name="Hadar Y."/>
            <person name="Yarden O."/>
            <person name="de Vries R.P."/>
            <person name="Wiebenga A."/>
            <person name="Stenlid J."/>
            <person name="Eastwood D."/>
            <person name="Grigoriev I.V."/>
            <person name="Berka R.M."/>
            <person name="Blanchette R.A."/>
            <person name="Kersten P."/>
            <person name="Martinez A.T."/>
            <person name="Vicuna R."/>
            <person name="Cullen D."/>
        </authorList>
    </citation>
    <scope>NUCLEOTIDE SEQUENCE [LARGE SCALE GENOMIC DNA]</scope>
    <source>
        <strain evidence="3 4">B</strain>
    </source>
</reference>
<feature type="region of interest" description="Disordered" evidence="1">
    <location>
        <begin position="1356"/>
        <end position="1416"/>
    </location>
</feature>
<feature type="region of interest" description="Disordered" evidence="1">
    <location>
        <begin position="438"/>
        <end position="486"/>
    </location>
</feature>
<gene>
    <name evidence="3" type="ORF">CERSUDRAFT_96289</name>
</gene>
<feature type="compositionally biased region" description="Acidic residues" evidence="1">
    <location>
        <begin position="88"/>
        <end position="99"/>
    </location>
</feature>
<dbReference type="GO" id="GO:0006406">
    <property type="term" value="P:mRNA export from nucleus"/>
    <property type="evidence" value="ECO:0007669"/>
    <property type="project" value="TreeGrafter"/>
</dbReference>
<dbReference type="PANTHER" id="PTHR12436">
    <property type="entry name" value="80 KDA MCM3-ASSOCIATED PROTEIN"/>
    <property type="match status" value="1"/>
</dbReference>
<protein>
    <recommendedName>
        <fullName evidence="2">SAC3/GANP/THP3 conserved domain-containing protein</fullName>
    </recommendedName>
</protein>
<feature type="compositionally biased region" description="Acidic residues" evidence="1">
    <location>
        <begin position="453"/>
        <end position="477"/>
    </location>
</feature>
<keyword evidence="4" id="KW-1185">Reference proteome</keyword>
<feature type="region of interest" description="Disordered" evidence="1">
    <location>
        <begin position="500"/>
        <end position="541"/>
    </location>
</feature>
<feature type="compositionally biased region" description="Pro residues" evidence="1">
    <location>
        <begin position="679"/>
        <end position="693"/>
    </location>
</feature>
<dbReference type="Pfam" id="PF03399">
    <property type="entry name" value="SAC3_GANP"/>
    <property type="match status" value="1"/>
</dbReference>
<feature type="region of interest" description="Disordered" evidence="1">
    <location>
        <begin position="580"/>
        <end position="897"/>
    </location>
</feature>
<dbReference type="Proteomes" id="UP000016930">
    <property type="component" value="Unassembled WGS sequence"/>
</dbReference>
<dbReference type="HOGENOM" id="CLU_252204_0_0_1"/>
<dbReference type="STRING" id="914234.M2RCD5"/>
<evidence type="ECO:0000313" key="4">
    <source>
        <dbReference type="Proteomes" id="UP000016930"/>
    </source>
</evidence>
<dbReference type="InterPro" id="IPR005062">
    <property type="entry name" value="SAC3/GANP/THP3_conserved"/>
</dbReference>
<feature type="compositionally biased region" description="Basic and acidic residues" evidence="1">
    <location>
        <begin position="971"/>
        <end position="980"/>
    </location>
</feature>
<proteinExistence type="predicted"/>
<dbReference type="EMBL" id="KB445799">
    <property type="protein sequence ID" value="EMD36062.1"/>
    <property type="molecule type" value="Genomic_DNA"/>
</dbReference>
<dbReference type="GO" id="GO:0070390">
    <property type="term" value="C:transcription export complex 2"/>
    <property type="evidence" value="ECO:0007669"/>
    <property type="project" value="TreeGrafter"/>
</dbReference>
<evidence type="ECO:0000259" key="2">
    <source>
        <dbReference type="Pfam" id="PF03399"/>
    </source>
</evidence>
<evidence type="ECO:0000313" key="3">
    <source>
        <dbReference type="EMBL" id="EMD36062.1"/>
    </source>
</evidence>
<name>M2RCD5_CERS8</name>
<sequence>MDAALPSRGRGLRIQGTSSGGRVLHKNKKWVARRDGTESPGHGSDGERWERGGHHSNARGGRGRASPYPTSHLAVPDTHELEEVVSGTDDEQGGADEVDEPVHVDEDPESPEEREKLYHELVKAREIERKKAIAEGKMADPNVPRRLDEAITMVGTCMDMCPRIERYRREREHLLDKWEVVPGTRRVDHRRAVKIYERGAGDKIIPSDLRPPPVLKKTLDYLFHDLLVRGGFAHTYSFIRDRTRAVRSDFTVQHQTGELAIECHDRIARFHVLALHLGRPVSGFDINMEEQQLKNTLQSLIEFYIEERGRYQAPTELEMRVYHVLIHIRGQRERNDPIPNEILSDPVYITANQFRQRVQTTSAPVTKNSPLKVDAEAMRIFGQLVDQLREQCNFVMMYLVACILERHFGEETIENIEAIRGDLTNPDIIDGISTRAEEMSTVPNGVTESPASIEEELMEEEQLEEEGEEEEEEEQEVAPEPTLEAKPIARTATEWLTNNFGATPSAFANDISQPAQPPPVQPPAFATTSSQPAKSAFGNLTSTPNVFNSGSVFGGSPFAQPAATEPVKSIFGTSVFGSSTVTPTPSITARPDISPASSLFPPPPSTLTTQPALPFATTPEPSIQKPYVPSTNGFALAAPSQPNPPAASSSPPSLNPFASSLSPSAQPSLFSGPSKTPFFTPPPTAEPAQPEPVQPAVEMPPRGPFNPPATPTFKPPSTAAAPSPPGAPTISAASPQPHIVERRQTLWELPGTPPPKPRLGVDVSPTALGNSTTAPGLASPAIPPPLGKMQPLSLPPTPTARWFDPGSQPKPADPALARKKSLFGFPPLQMPSGPSTSGMLSPLLLHSPGKRSLGEPESPSQQRPEAPLLFASPSMPVRSNGRVSPKGKGKQVATGMDARTRALVKKCVDQWRKNAAETAAWKAAIGRSDAYSDKIQRERLSSSVGPSPRSKGRADAGKKRRASSGGPGETSHFKRADRRLSTPYTQRSTDEELARRLKENHEEHERRWAHASFLQAIRTRVKDASPTDVPPKGWRLWLSLNPENDGTAIWLEHKFDVPASGDWQSQTVFSIPLIPKSKGGVSRGGPGLLVFERTPLEGLEDEIDKKYRILEDCARLRDIIRTLPPAEDLRYTPSLLVINWTEEKATSTVADFDDMVQRLHQDGVIGTVVAFSVSSTAKDLDARFSEVLKTLTLDLRDRRSMAVTWKELVDRFVTPVVDIASDWLDSCWPDDGRLDAARWNQVADAISEVQFSAISKITSLASDPTNLPPMPSDLPHPGDAIKAYALEVLLDTIAKEITSVAQRAVGARLRPRYILSQEKVDAYVQELERVLEHESDGLRQPLAIPTSPSIFEQAVELPQRRPMDEGYDSPSPPSKRRRTSSPFEDGEATFADRASVSPPPSTSASTTGHTESADRPIVTAAMLRALTQNVLKTYGRA</sequence>